<evidence type="ECO:0000313" key="1">
    <source>
        <dbReference type="EMBL" id="GLD61081.1"/>
    </source>
</evidence>
<dbReference type="AlphaFoldDB" id="A0AAD3RAI2"/>
<sequence length="162" mass="17655">MSGGCVLHDACMVMNEKSVLCSVSDLIPKPIPKPKPSTASPDTCQIQDLIYSPQTSTPKLSPAGSQEHVVPQSETPLLIHGYSVEEYQKIYHSVVDEMLRTSVPAPRQCKPAFASTITSSFQSHPKPLPKASNSVLQSTTYSHQFPTCSYGIAATKYAYILR</sequence>
<dbReference type="Proteomes" id="UP001279410">
    <property type="component" value="Unassembled WGS sequence"/>
</dbReference>
<proteinExistence type="predicted"/>
<name>A0AAD3RAI2_LATJO</name>
<gene>
    <name evidence="1" type="ORF">AKAME5_001292800</name>
</gene>
<accession>A0AAD3RAI2</accession>
<evidence type="ECO:0000313" key="2">
    <source>
        <dbReference type="Proteomes" id="UP001279410"/>
    </source>
</evidence>
<comment type="caution">
    <text evidence="1">The sequence shown here is derived from an EMBL/GenBank/DDBJ whole genome shotgun (WGS) entry which is preliminary data.</text>
</comment>
<dbReference type="EMBL" id="BRZM01000043">
    <property type="protein sequence ID" value="GLD61081.1"/>
    <property type="molecule type" value="Genomic_DNA"/>
</dbReference>
<organism evidence="1 2">
    <name type="scientific">Lates japonicus</name>
    <name type="common">Japanese lates</name>
    <dbReference type="NCBI Taxonomy" id="270547"/>
    <lineage>
        <taxon>Eukaryota</taxon>
        <taxon>Metazoa</taxon>
        <taxon>Chordata</taxon>
        <taxon>Craniata</taxon>
        <taxon>Vertebrata</taxon>
        <taxon>Euteleostomi</taxon>
        <taxon>Actinopterygii</taxon>
        <taxon>Neopterygii</taxon>
        <taxon>Teleostei</taxon>
        <taxon>Neoteleostei</taxon>
        <taxon>Acanthomorphata</taxon>
        <taxon>Carangaria</taxon>
        <taxon>Carangaria incertae sedis</taxon>
        <taxon>Centropomidae</taxon>
        <taxon>Lates</taxon>
    </lineage>
</organism>
<protein>
    <submittedName>
        <fullName evidence="1">Uncharacterized protein</fullName>
    </submittedName>
</protein>
<reference evidence="1" key="1">
    <citation type="submission" date="2022-08" db="EMBL/GenBank/DDBJ databases">
        <title>Genome sequencing of akame (Lates japonicus).</title>
        <authorList>
            <person name="Hashiguchi Y."/>
            <person name="Takahashi H."/>
        </authorList>
    </citation>
    <scope>NUCLEOTIDE SEQUENCE</scope>
    <source>
        <strain evidence="1">Kochi</strain>
    </source>
</reference>
<keyword evidence="2" id="KW-1185">Reference proteome</keyword>